<reference evidence="1" key="1">
    <citation type="journal article" date="2019" name="PLoS Negl. Trop. Dis.">
        <title>Revisiting the worldwide diversity of Leptospira species in the environment.</title>
        <authorList>
            <person name="Vincent A.T."/>
            <person name="Schiettekatte O."/>
            <person name="Bourhy P."/>
            <person name="Veyrier F.J."/>
            <person name="Picardeau M."/>
        </authorList>
    </citation>
    <scope>NUCLEOTIDE SEQUENCE [LARGE SCALE GENOMIC DNA]</scope>
    <source>
        <strain evidence="1">201800293</strain>
    </source>
</reference>
<evidence type="ECO:0000313" key="1">
    <source>
        <dbReference type="EMBL" id="TGK76976.1"/>
    </source>
</evidence>
<gene>
    <name evidence="1" type="ORF">EHQ18_00085</name>
</gene>
<dbReference type="EMBL" id="RQFF01000005">
    <property type="protein sequence ID" value="TGK76976.1"/>
    <property type="molecule type" value="Genomic_DNA"/>
</dbReference>
<sequence length="193" mass="22953">MLREQEREIQRWLICALEYLTDSLKLFKVYQIEELERVSRPNLLLIGYFLENILKSCIMKIENKKENECFKHLSMELIKKAGISISNIKEIETINYLKEVIIWGKYPKKGIGNEGEMIIDLTEEKLDIFANETVFLTKKANLKVLILLNIDICEQAFQIIISQMEKDLIIYFREPFKRINQILNEMLRMCENQ</sequence>
<organism evidence="1 2">
    <name type="scientific">Leptospira kanakyensis</name>
    <dbReference type="NCBI Taxonomy" id="2484968"/>
    <lineage>
        <taxon>Bacteria</taxon>
        <taxon>Pseudomonadati</taxon>
        <taxon>Spirochaetota</taxon>
        <taxon>Spirochaetia</taxon>
        <taxon>Leptospirales</taxon>
        <taxon>Leptospiraceae</taxon>
        <taxon>Leptospira</taxon>
    </lineage>
</organism>
<dbReference type="Proteomes" id="UP000297239">
    <property type="component" value="Unassembled WGS sequence"/>
</dbReference>
<dbReference type="RefSeq" id="WP_135681187.1">
    <property type="nucleotide sequence ID" value="NZ_RQFF01000005.1"/>
</dbReference>
<protein>
    <submittedName>
        <fullName evidence="1">Uncharacterized protein</fullName>
    </submittedName>
</protein>
<dbReference type="OrthoDB" id="346230at2"/>
<keyword evidence="2" id="KW-1185">Reference proteome</keyword>
<evidence type="ECO:0000313" key="2">
    <source>
        <dbReference type="Proteomes" id="UP000297239"/>
    </source>
</evidence>
<dbReference type="AlphaFoldDB" id="A0A6N4QLR8"/>
<proteinExistence type="predicted"/>
<comment type="caution">
    <text evidence="1">The sequence shown here is derived from an EMBL/GenBank/DDBJ whole genome shotgun (WGS) entry which is preliminary data.</text>
</comment>
<name>A0A6N4QLR8_9LEPT</name>
<accession>A0A6N4QLR8</accession>